<evidence type="ECO:0000313" key="7">
    <source>
        <dbReference type="EMBL" id="NKY52563.1"/>
    </source>
</evidence>
<dbReference type="Gene3D" id="3.40.190.10">
    <property type="entry name" value="Periplasmic binding protein-like II"/>
    <property type="match status" value="2"/>
</dbReference>
<dbReference type="InterPro" id="IPR051455">
    <property type="entry name" value="Bact_solute-bind_prot3"/>
</dbReference>
<dbReference type="PANTHER" id="PTHR30085">
    <property type="entry name" value="AMINO ACID ABC TRANSPORTER PERMEASE"/>
    <property type="match status" value="1"/>
</dbReference>
<dbReference type="RefSeq" id="WP_067878062.1">
    <property type="nucleotide sequence ID" value="NZ_JAAXOP010000012.1"/>
</dbReference>
<keyword evidence="8" id="KW-1185">Reference proteome</keyword>
<dbReference type="InterPro" id="IPR001638">
    <property type="entry name" value="Solute-binding_3/MltF_N"/>
</dbReference>
<evidence type="ECO:0000313" key="8">
    <source>
        <dbReference type="Proteomes" id="UP000565711"/>
    </source>
</evidence>
<keyword evidence="3 5" id="KW-0732">Signal</keyword>
<accession>A0A846XZU1</accession>
<proteinExistence type="inferred from homology"/>
<comment type="caution">
    <text evidence="7">The sequence shown here is derived from an EMBL/GenBank/DDBJ whole genome shotgun (WGS) entry which is preliminary data.</text>
</comment>
<evidence type="ECO:0000256" key="2">
    <source>
        <dbReference type="ARBA" id="ARBA00022448"/>
    </source>
</evidence>
<evidence type="ECO:0000256" key="4">
    <source>
        <dbReference type="SAM" id="MobiDB-lite"/>
    </source>
</evidence>
<gene>
    <name evidence="7" type="ORF">HGA08_20370</name>
</gene>
<feature type="signal peptide" evidence="5">
    <location>
        <begin position="1"/>
        <end position="22"/>
    </location>
</feature>
<dbReference type="Proteomes" id="UP000565711">
    <property type="component" value="Unassembled WGS sequence"/>
</dbReference>
<evidence type="ECO:0000256" key="5">
    <source>
        <dbReference type="SAM" id="SignalP"/>
    </source>
</evidence>
<sequence length="325" mass="34668">MNRHRARIAAALILGISVLAAAGCGDAPAPPSTGQGDYTAPPLPANADLTPPSTASGTAETECADPTASLRPSTAAQGPNLDAVRARGRLVVGLDPGSNLFSFRDPITGTLAGFDVDIAAEIARDLLGDPGLVEYRILGSADREKALQDHTVDVVVKTMTITCDRREHVDFSTTYLMAHQRVLALRDSGIGSMADLAGKRVCTVGGTTSLDRLHRIQPQAAIMTVPTWADCLVVLQQRQVDAVSTDDAVLAGLVEQDIYAEVTGPPLSDEPYGVGIPKGNDDMVRFVNATLQRLRSDGTWDRLYRQWLEHALGPTPEPPEPIYRD</sequence>
<protein>
    <submittedName>
        <fullName evidence="7">Glutamate ABC transporter substrate-binding protein</fullName>
    </submittedName>
</protein>
<feature type="chain" id="PRO_5039576768" evidence="5">
    <location>
        <begin position="23"/>
        <end position="325"/>
    </location>
</feature>
<feature type="region of interest" description="Disordered" evidence="4">
    <location>
        <begin position="28"/>
        <end position="79"/>
    </location>
</feature>
<dbReference type="GO" id="GO:0005576">
    <property type="term" value="C:extracellular region"/>
    <property type="evidence" value="ECO:0007669"/>
    <property type="project" value="TreeGrafter"/>
</dbReference>
<evidence type="ECO:0000259" key="6">
    <source>
        <dbReference type="SMART" id="SM00062"/>
    </source>
</evidence>
<feature type="domain" description="Solute-binding protein family 3/N-terminal" evidence="6">
    <location>
        <begin position="89"/>
        <end position="311"/>
    </location>
</feature>
<dbReference type="SUPFAM" id="SSF53850">
    <property type="entry name" value="Periplasmic binding protein-like II"/>
    <property type="match status" value="1"/>
</dbReference>
<dbReference type="PROSITE" id="PS51257">
    <property type="entry name" value="PROKAR_LIPOPROTEIN"/>
    <property type="match status" value="1"/>
</dbReference>
<dbReference type="PANTHER" id="PTHR30085:SF6">
    <property type="entry name" value="ABC TRANSPORTER GLUTAMINE-BINDING PROTEIN GLNH"/>
    <property type="match status" value="1"/>
</dbReference>
<evidence type="ECO:0000256" key="1">
    <source>
        <dbReference type="ARBA" id="ARBA00010333"/>
    </source>
</evidence>
<dbReference type="CDD" id="cd13690">
    <property type="entry name" value="PBP2_GluB"/>
    <property type="match status" value="1"/>
</dbReference>
<dbReference type="AlphaFoldDB" id="A0A846XZU1"/>
<dbReference type="EMBL" id="JAAXOP010000012">
    <property type="protein sequence ID" value="NKY52563.1"/>
    <property type="molecule type" value="Genomic_DNA"/>
</dbReference>
<keyword evidence="2" id="KW-0813">Transport</keyword>
<comment type="similarity">
    <text evidence="1">Belongs to the bacterial solute-binding protein 3 family.</text>
</comment>
<dbReference type="Pfam" id="PF00497">
    <property type="entry name" value="SBP_bac_3"/>
    <property type="match status" value="1"/>
</dbReference>
<organism evidence="7 8">
    <name type="scientific">Nocardia vermiculata</name>
    <dbReference type="NCBI Taxonomy" id="257274"/>
    <lineage>
        <taxon>Bacteria</taxon>
        <taxon>Bacillati</taxon>
        <taxon>Actinomycetota</taxon>
        <taxon>Actinomycetes</taxon>
        <taxon>Mycobacteriales</taxon>
        <taxon>Nocardiaceae</taxon>
        <taxon>Nocardia</taxon>
    </lineage>
</organism>
<dbReference type="GO" id="GO:0006865">
    <property type="term" value="P:amino acid transport"/>
    <property type="evidence" value="ECO:0007669"/>
    <property type="project" value="TreeGrafter"/>
</dbReference>
<evidence type="ECO:0000256" key="3">
    <source>
        <dbReference type="ARBA" id="ARBA00022729"/>
    </source>
</evidence>
<dbReference type="SMART" id="SM00062">
    <property type="entry name" value="PBPb"/>
    <property type="match status" value="1"/>
</dbReference>
<dbReference type="GO" id="GO:0030288">
    <property type="term" value="C:outer membrane-bounded periplasmic space"/>
    <property type="evidence" value="ECO:0007669"/>
    <property type="project" value="TreeGrafter"/>
</dbReference>
<reference evidence="7 8" key="1">
    <citation type="submission" date="2020-04" db="EMBL/GenBank/DDBJ databases">
        <title>MicrobeNet Type strains.</title>
        <authorList>
            <person name="Nicholson A.C."/>
        </authorList>
    </citation>
    <scope>NUCLEOTIDE SEQUENCE [LARGE SCALE GENOMIC DNA]</scope>
    <source>
        <strain evidence="7 8">JCM 12354</strain>
    </source>
</reference>
<name>A0A846XZU1_9NOCA</name>